<gene>
    <name evidence="3" type="ORF">SAMN02787144_100636</name>
</gene>
<dbReference type="PANTHER" id="PTHR46825">
    <property type="entry name" value="D-ALANYL-D-ALANINE-CARBOXYPEPTIDASE/ENDOPEPTIDASE AMPH"/>
    <property type="match status" value="1"/>
</dbReference>
<keyword evidence="3" id="KW-0121">Carboxypeptidase</keyword>
<feature type="chain" id="PRO_5009673411" evidence="1">
    <location>
        <begin position="34"/>
        <end position="370"/>
    </location>
</feature>
<dbReference type="GO" id="GO:0004180">
    <property type="term" value="F:carboxypeptidase activity"/>
    <property type="evidence" value="ECO:0007669"/>
    <property type="project" value="UniProtKB-KW"/>
</dbReference>
<dbReference type="AlphaFoldDB" id="A0A1K1ZR56"/>
<dbReference type="InterPro" id="IPR012338">
    <property type="entry name" value="Beta-lactam/transpept-like"/>
</dbReference>
<dbReference type="InterPro" id="IPR001466">
    <property type="entry name" value="Beta-lactam-related"/>
</dbReference>
<reference evidence="3 4" key="1">
    <citation type="submission" date="2016-11" db="EMBL/GenBank/DDBJ databases">
        <authorList>
            <person name="Jaros S."/>
            <person name="Januszkiewicz K."/>
            <person name="Wedrychowicz H."/>
        </authorList>
    </citation>
    <scope>NUCLEOTIDE SEQUENCE [LARGE SCALE GENOMIC DNA]</scope>
    <source>
        <strain evidence="3 4">OK807</strain>
    </source>
</reference>
<sequence length="370" mass="38956">MTTRPRALRRRTVTALALAALTSGLAAAPAATAMPRAVTAHNSSPYSTGTRDPAAVRTLLATLPDGVTDAALVRVAGRGMRTPFTGTAGPVATDARFPVGSVTKIFTDAVVLQLVAEHRIGIDEHVRPHLPGLIPAAYGDVTVRQLLDHTSDLPRPVRVPLDPHGVVAASFEADASARPGHIPAPGDVQQYNGLNSFVAGLLVEEVTGRPFVHELDRRILWPLALRHTALSEDPTIAWAWAEGGLSSTAADLDAFLKALLDGRLLPPTQQKHLFEVPAVSSAGENTSCPTSAACFSAGGLMRIELNGTKVWGKTGSSGGWTSGVFASTEHHLRTVYTLRPDALATPAQQRARVESVVEAALTTTRPLAGY</sequence>
<dbReference type="Proteomes" id="UP000181909">
    <property type="component" value="Unassembled WGS sequence"/>
</dbReference>
<dbReference type="OrthoDB" id="5177574at2"/>
<feature type="domain" description="Beta-lactamase-related" evidence="2">
    <location>
        <begin position="88"/>
        <end position="338"/>
    </location>
</feature>
<dbReference type="InterPro" id="IPR023650">
    <property type="entry name" value="Beta-lactam_class-A_AS"/>
</dbReference>
<protein>
    <submittedName>
        <fullName evidence="3">D-alanyl-D-alanine carboxypeptidase</fullName>
    </submittedName>
</protein>
<dbReference type="PANTHER" id="PTHR46825:SF7">
    <property type="entry name" value="D-ALANYL-D-ALANINE CARBOXYPEPTIDASE"/>
    <property type="match status" value="1"/>
</dbReference>
<dbReference type="PROSITE" id="PS51318">
    <property type="entry name" value="TAT"/>
    <property type="match status" value="1"/>
</dbReference>
<dbReference type="SUPFAM" id="SSF56601">
    <property type="entry name" value="beta-lactamase/transpeptidase-like"/>
    <property type="match status" value="1"/>
</dbReference>
<dbReference type="Pfam" id="PF00144">
    <property type="entry name" value="Beta-lactamase"/>
    <property type="match status" value="1"/>
</dbReference>
<keyword evidence="3" id="KW-0378">Hydrolase</keyword>
<dbReference type="RefSeq" id="WP_072485286.1">
    <property type="nucleotide sequence ID" value="NZ_FPJO01000006.1"/>
</dbReference>
<keyword evidence="3" id="KW-0645">Protease</keyword>
<dbReference type="InterPro" id="IPR006311">
    <property type="entry name" value="TAT_signal"/>
</dbReference>
<accession>A0A1K1ZR56</accession>
<dbReference type="STRING" id="1893.SAMN02787144_100636"/>
<evidence type="ECO:0000313" key="3">
    <source>
        <dbReference type="EMBL" id="SFX76156.1"/>
    </source>
</evidence>
<dbReference type="Gene3D" id="3.40.710.10">
    <property type="entry name" value="DD-peptidase/beta-lactamase superfamily"/>
    <property type="match status" value="1"/>
</dbReference>
<organism evidence="3 4">
    <name type="scientific">Streptomyces atratus</name>
    <dbReference type="NCBI Taxonomy" id="1893"/>
    <lineage>
        <taxon>Bacteria</taxon>
        <taxon>Bacillati</taxon>
        <taxon>Actinomycetota</taxon>
        <taxon>Actinomycetes</taxon>
        <taxon>Kitasatosporales</taxon>
        <taxon>Streptomycetaceae</taxon>
        <taxon>Streptomyces</taxon>
    </lineage>
</organism>
<evidence type="ECO:0000256" key="1">
    <source>
        <dbReference type="SAM" id="SignalP"/>
    </source>
</evidence>
<dbReference type="EMBL" id="FPJO01000006">
    <property type="protein sequence ID" value="SFX76156.1"/>
    <property type="molecule type" value="Genomic_DNA"/>
</dbReference>
<feature type="signal peptide" evidence="1">
    <location>
        <begin position="1"/>
        <end position="33"/>
    </location>
</feature>
<evidence type="ECO:0000313" key="4">
    <source>
        <dbReference type="Proteomes" id="UP000181909"/>
    </source>
</evidence>
<proteinExistence type="predicted"/>
<evidence type="ECO:0000259" key="2">
    <source>
        <dbReference type="Pfam" id="PF00144"/>
    </source>
</evidence>
<name>A0A1K1ZR56_STRAR</name>
<dbReference type="InterPro" id="IPR050491">
    <property type="entry name" value="AmpC-like"/>
</dbReference>
<keyword evidence="1" id="KW-0732">Signal</keyword>
<dbReference type="PROSITE" id="PS00146">
    <property type="entry name" value="BETA_LACTAMASE_A"/>
    <property type="match status" value="1"/>
</dbReference>